<dbReference type="InterPro" id="IPR004662">
    <property type="entry name" value="AcgluKinase_fam"/>
</dbReference>
<dbReference type="AlphaFoldDB" id="A0A1H6DZ82"/>
<dbReference type="EMBL" id="FNVO01000025">
    <property type="protein sequence ID" value="SEG90076.1"/>
    <property type="molecule type" value="Genomic_DNA"/>
</dbReference>
<keyword evidence="9" id="KW-1185">Reference proteome</keyword>
<proteinExistence type="predicted"/>
<evidence type="ECO:0000256" key="2">
    <source>
        <dbReference type="ARBA" id="ARBA00022679"/>
    </source>
</evidence>
<dbReference type="NCBIfam" id="TIGR00761">
    <property type="entry name" value="argB"/>
    <property type="match status" value="1"/>
</dbReference>
<dbReference type="RefSeq" id="WP_103943941.1">
    <property type="nucleotide sequence ID" value="NZ_FNVO01000025.1"/>
</dbReference>
<evidence type="ECO:0000256" key="6">
    <source>
        <dbReference type="ARBA" id="ARBA00029440"/>
    </source>
</evidence>
<dbReference type="PANTHER" id="PTHR23342:SF20">
    <property type="entry name" value="[LYSW]-AMINOADIPATE KINASE"/>
    <property type="match status" value="1"/>
</dbReference>
<keyword evidence="3" id="KW-0547">Nucleotide-binding</keyword>
<dbReference type="NCBIfam" id="NF010659">
    <property type="entry name" value="PRK14058.1-1"/>
    <property type="match status" value="1"/>
</dbReference>
<sequence length="284" mass="28273">MPAQRSPLGPLVVKAGGHAAVDPDAVCADVAAVARTGRPTVLVHGGSADIDRLGARLGVPARRLTALDGIITRHTDAATLEVVQLALGGLVRPRLVARLHAHGVRAVGLSGVDGGLLRARRKAAHRAWEDGRRVVVRDVHSGRITGVDAGLLHTLLAAGVLPVVGPPALAEDGRPVNADADRVAAAVAGAVGAGTLVLLTGAPGVLADPADEASVLAACAVPAAGPPPYRGGGMGLKLVAAREALAAGVPEVLVADGRRDRPLSRALAGAATRIELAADEGGPG</sequence>
<organism evidence="8 9">
    <name type="scientific">Thermomonospora echinospora</name>
    <dbReference type="NCBI Taxonomy" id="1992"/>
    <lineage>
        <taxon>Bacteria</taxon>
        <taxon>Bacillati</taxon>
        <taxon>Actinomycetota</taxon>
        <taxon>Actinomycetes</taxon>
        <taxon>Streptosporangiales</taxon>
        <taxon>Thermomonosporaceae</taxon>
        <taxon>Thermomonospora</taxon>
    </lineage>
</organism>
<dbReference type="OrthoDB" id="9803155at2"/>
<protein>
    <submittedName>
        <fullName evidence="8">N-acetylglutamate kinase</fullName>
    </submittedName>
</protein>
<evidence type="ECO:0000256" key="1">
    <source>
        <dbReference type="ARBA" id="ARBA00022605"/>
    </source>
</evidence>
<dbReference type="GO" id="GO:0006526">
    <property type="term" value="P:L-arginine biosynthetic process"/>
    <property type="evidence" value="ECO:0007669"/>
    <property type="project" value="TreeGrafter"/>
</dbReference>
<gene>
    <name evidence="8" type="ORF">SAMN04489712_12531</name>
</gene>
<dbReference type="PIRSF" id="PIRSF000728">
    <property type="entry name" value="NAGK"/>
    <property type="match status" value="1"/>
</dbReference>
<dbReference type="GO" id="GO:0005737">
    <property type="term" value="C:cytoplasm"/>
    <property type="evidence" value="ECO:0007669"/>
    <property type="project" value="InterPro"/>
</dbReference>
<keyword evidence="2" id="KW-0808">Transferase</keyword>
<keyword evidence="4 8" id="KW-0418">Kinase</keyword>
<dbReference type="InterPro" id="IPR036393">
    <property type="entry name" value="AceGlu_kinase-like_sf"/>
</dbReference>
<dbReference type="GO" id="GO:0003991">
    <property type="term" value="F:acetylglutamate kinase activity"/>
    <property type="evidence" value="ECO:0007669"/>
    <property type="project" value="TreeGrafter"/>
</dbReference>
<evidence type="ECO:0000256" key="5">
    <source>
        <dbReference type="ARBA" id="ARBA00022840"/>
    </source>
</evidence>
<accession>A0A1H6DZ82</accession>
<dbReference type="InterPro" id="IPR001048">
    <property type="entry name" value="Asp/Glu/Uridylate_kinase"/>
</dbReference>
<keyword evidence="5" id="KW-0067">ATP-binding</keyword>
<dbReference type="InterPro" id="IPR001057">
    <property type="entry name" value="Glu/AcGlu_kinase"/>
</dbReference>
<dbReference type="PRINTS" id="PR00474">
    <property type="entry name" value="GLU5KINASE"/>
</dbReference>
<dbReference type="SUPFAM" id="SSF53633">
    <property type="entry name" value="Carbamate kinase-like"/>
    <property type="match status" value="1"/>
</dbReference>
<evidence type="ECO:0000259" key="7">
    <source>
        <dbReference type="Pfam" id="PF00696"/>
    </source>
</evidence>
<evidence type="ECO:0000313" key="9">
    <source>
        <dbReference type="Proteomes" id="UP000236723"/>
    </source>
</evidence>
<evidence type="ECO:0000256" key="4">
    <source>
        <dbReference type="ARBA" id="ARBA00022777"/>
    </source>
</evidence>
<dbReference type="Proteomes" id="UP000236723">
    <property type="component" value="Unassembled WGS sequence"/>
</dbReference>
<dbReference type="PANTHER" id="PTHR23342">
    <property type="entry name" value="N-ACETYLGLUTAMATE SYNTHASE"/>
    <property type="match status" value="1"/>
</dbReference>
<name>A0A1H6DZ82_9ACTN</name>
<evidence type="ECO:0000256" key="3">
    <source>
        <dbReference type="ARBA" id="ARBA00022741"/>
    </source>
</evidence>
<keyword evidence="1" id="KW-0028">Amino-acid biosynthesis</keyword>
<reference evidence="9" key="1">
    <citation type="submission" date="2016-10" db="EMBL/GenBank/DDBJ databases">
        <authorList>
            <person name="Varghese N."/>
            <person name="Submissions S."/>
        </authorList>
    </citation>
    <scope>NUCLEOTIDE SEQUENCE [LARGE SCALE GENOMIC DNA]</scope>
    <source>
        <strain evidence="9">DSM 43163</strain>
    </source>
</reference>
<dbReference type="GO" id="GO:0005524">
    <property type="term" value="F:ATP binding"/>
    <property type="evidence" value="ECO:0007669"/>
    <property type="project" value="UniProtKB-KW"/>
</dbReference>
<dbReference type="Gene3D" id="3.40.1160.10">
    <property type="entry name" value="Acetylglutamate kinase-like"/>
    <property type="match status" value="1"/>
</dbReference>
<feature type="domain" description="Aspartate/glutamate/uridylate kinase" evidence="7">
    <location>
        <begin position="11"/>
        <end position="256"/>
    </location>
</feature>
<evidence type="ECO:0000313" key="8">
    <source>
        <dbReference type="EMBL" id="SEG90076.1"/>
    </source>
</evidence>
<dbReference type="Pfam" id="PF00696">
    <property type="entry name" value="AA_kinase"/>
    <property type="match status" value="1"/>
</dbReference>
<comment type="pathway">
    <text evidence="6">Amino-acid biosynthesis.</text>
</comment>